<organism evidence="2 3">
    <name type="scientific">Acropora cervicornis</name>
    <name type="common">Staghorn coral</name>
    <dbReference type="NCBI Taxonomy" id="6130"/>
    <lineage>
        <taxon>Eukaryota</taxon>
        <taxon>Metazoa</taxon>
        <taxon>Cnidaria</taxon>
        <taxon>Anthozoa</taxon>
        <taxon>Hexacorallia</taxon>
        <taxon>Scleractinia</taxon>
        <taxon>Astrocoeniina</taxon>
        <taxon>Acroporidae</taxon>
        <taxon>Acropora</taxon>
    </lineage>
</organism>
<gene>
    <name evidence="2" type="ORF">P5673_025729</name>
</gene>
<feature type="region of interest" description="Disordered" evidence="1">
    <location>
        <begin position="1"/>
        <end position="58"/>
    </location>
</feature>
<dbReference type="Gene3D" id="3.30.70.1820">
    <property type="entry name" value="L1 transposable element, RRM domain"/>
    <property type="match status" value="1"/>
</dbReference>
<name>A0AAD9Q284_ACRCE</name>
<keyword evidence="3" id="KW-1185">Reference proteome</keyword>
<comment type="caution">
    <text evidence="2">The sequence shown here is derived from an EMBL/GenBank/DDBJ whole genome shotgun (WGS) entry which is preliminary data.</text>
</comment>
<feature type="compositionally biased region" description="Polar residues" evidence="1">
    <location>
        <begin position="1"/>
        <end position="10"/>
    </location>
</feature>
<evidence type="ECO:0000256" key="1">
    <source>
        <dbReference type="SAM" id="MobiDB-lite"/>
    </source>
</evidence>
<feature type="compositionally biased region" description="Basic and acidic residues" evidence="1">
    <location>
        <begin position="15"/>
        <end position="49"/>
    </location>
</feature>
<dbReference type="EMBL" id="JARQWQ010000081">
    <property type="protein sequence ID" value="KAK2553011.1"/>
    <property type="molecule type" value="Genomic_DNA"/>
</dbReference>
<sequence>MAKSGQSDQMKSLRKSNDSLKKQLKNARKDIKRLEERVEVQEHASKEHNGGPSREVQLETERRLSWLHESESDIQSELRAIRKRLDDIEEGLGELEGAVEEFQDYSYSFNIKILGVPELSDREKAEDTSNLCVNLFNKMGAEVSMRDIDIAHRVSLRDTSRMGPKPIVCKFVRRLARNKVMSKRKEGRSVDPSTIGLHEGSDMSNVLLLDPLTPRLQQLYSDAKEFKLKYGYQFFWARNGSIFLRYSADEGSKLLKVRTSGDLARYAQDEQGQLS</sequence>
<dbReference type="AlphaFoldDB" id="A0AAD9Q284"/>
<protein>
    <submittedName>
        <fullName evidence="2">Uncharacterized protein</fullName>
    </submittedName>
</protein>
<proteinExistence type="predicted"/>
<evidence type="ECO:0000313" key="2">
    <source>
        <dbReference type="EMBL" id="KAK2553011.1"/>
    </source>
</evidence>
<evidence type="ECO:0000313" key="3">
    <source>
        <dbReference type="Proteomes" id="UP001249851"/>
    </source>
</evidence>
<reference evidence="2" key="1">
    <citation type="journal article" date="2023" name="G3 (Bethesda)">
        <title>Whole genome assembly and annotation of the endangered Caribbean coral Acropora cervicornis.</title>
        <authorList>
            <person name="Selwyn J.D."/>
            <person name="Vollmer S.V."/>
        </authorList>
    </citation>
    <scope>NUCLEOTIDE SEQUENCE</scope>
    <source>
        <strain evidence="2">K2</strain>
    </source>
</reference>
<accession>A0AAD9Q284</accession>
<dbReference type="Proteomes" id="UP001249851">
    <property type="component" value="Unassembled WGS sequence"/>
</dbReference>
<reference evidence="2" key="2">
    <citation type="journal article" date="2023" name="Science">
        <title>Genomic signatures of disease resistance in endangered staghorn corals.</title>
        <authorList>
            <person name="Vollmer S.V."/>
            <person name="Selwyn J.D."/>
            <person name="Despard B.A."/>
            <person name="Roesel C.L."/>
        </authorList>
    </citation>
    <scope>NUCLEOTIDE SEQUENCE</scope>
    <source>
        <strain evidence="2">K2</strain>
    </source>
</reference>